<dbReference type="InterPro" id="IPR028389">
    <property type="entry name" value="POT1"/>
</dbReference>
<evidence type="ECO:0000256" key="2">
    <source>
        <dbReference type="ARBA" id="ARBA00004574"/>
    </source>
</evidence>
<comment type="subcellular location">
    <subcellularLocation>
        <location evidence="2">Chromosome</location>
        <location evidence="2">Telomere</location>
    </subcellularLocation>
    <subcellularLocation>
        <location evidence="1">Nucleus</location>
    </subcellularLocation>
</comment>
<feature type="region of interest" description="Disordered" evidence="8">
    <location>
        <begin position="228"/>
        <end position="279"/>
    </location>
</feature>
<evidence type="ECO:0000256" key="6">
    <source>
        <dbReference type="ARBA" id="ARBA00023125"/>
    </source>
</evidence>
<evidence type="ECO:0000256" key="8">
    <source>
        <dbReference type="SAM" id="MobiDB-lite"/>
    </source>
</evidence>
<dbReference type="Proteomes" id="UP000078512">
    <property type="component" value="Unassembled WGS sequence"/>
</dbReference>
<reference evidence="10 11" key="1">
    <citation type="submission" date="2016-05" db="EMBL/GenBank/DDBJ databases">
        <title>Genome sequencing reveals origins of a unique bacterial endosymbiosis in the earliest lineages of terrestrial Fungi.</title>
        <authorList>
            <consortium name="DOE Joint Genome Institute"/>
            <person name="Uehling J."/>
            <person name="Gryganskyi A."/>
            <person name="Hameed K."/>
            <person name="Tschaplinski T."/>
            <person name="Misztal P."/>
            <person name="Wu S."/>
            <person name="Desiro A."/>
            <person name="Vande Pol N."/>
            <person name="Du Z.-Y."/>
            <person name="Zienkiewicz A."/>
            <person name="Zienkiewicz K."/>
            <person name="Morin E."/>
            <person name="Tisserant E."/>
            <person name="Splivallo R."/>
            <person name="Hainaut M."/>
            <person name="Henrissat B."/>
            <person name="Ohm R."/>
            <person name="Kuo A."/>
            <person name="Yan J."/>
            <person name="Lipzen A."/>
            <person name="Nolan M."/>
            <person name="Labutti K."/>
            <person name="Barry K."/>
            <person name="Goldstein A."/>
            <person name="Labbe J."/>
            <person name="Schadt C."/>
            <person name="Tuskan G."/>
            <person name="Grigoriev I."/>
            <person name="Martin F."/>
            <person name="Vilgalys R."/>
            <person name="Bonito G."/>
        </authorList>
    </citation>
    <scope>NUCLEOTIDE SEQUENCE [LARGE SCALE GENOMIC DNA]</scope>
    <source>
        <strain evidence="10 11">AG-77</strain>
    </source>
</reference>
<keyword evidence="7" id="KW-0539">Nucleus</keyword>
<gene>
    <name evidence="10" type="ORF">K457DRAFT_23941</name>
</gene>
<evidence type="ECO:0000313" key="11">
    <source>
        <dbReference type="Proteomes" id="UP000078512"/>
    </source>
</evidence>
<evidence type="ECO:0000256" key="3">
    <source>
        <dbReference type="ARBA" id="ARBA00008442"/>
    </source>
</evidence>
<feature type="region of interest" description="Disordered" evidence="8">
    <location>
        <begin position="459"/>
        <end position="491"/>
    </location>
</feature>
<feature type="compositionally biased region" description="Low complexity" evidence="8">
    <location>
        <begin position="254"/>
        <end position="277"/>
    </location>
</feature>
<feature type="compositionally biased region" description="Low complexity" evidence="8">
    <location>
        <begin position="468"/>
        <end position="485"/>
    </location>
</feature>
<keyword evidence="5" id="KW-0779">Telomere</keyword>
<dbReference type="AlphaFoldDB" id="A0A197JJB6"/>
<sequence length="801" mass="88712">MSINQPEAPSFLSRFQPPLNPRKKVRTTNQLQVFKFCDYIAEVCYFRTDVKKMMVEGAETITAMKATLILTDYTEHADLPYQDVEERPTGRASIIATLWDEHCQSAQDANLSIGDLVSLKNLVPKKGRNGHIELDMHSNRRYLVSNPVQKLGQDHVDVQELLLRKQKYLEHINEEFVAAQMAVRAQQRVGSAVQGLGTASIEPKHEYESQPMYTTCPTYQEIGAASVEPSPKLPFEPQPTATLGSVDYEPESVSTQSSPQPQRTPTPHGGPTTQPSQDSAHNLHLSVYSRLSINGSSTASAAIASTSTGRPPHAIQPGINISFDPELNFYDGEDMEQGENDEVLLVPIPRRLLDAELTTSGAGSSCWNLSPVVDSPPKREPTLLKRDPTTIMCDPVVSAEREVNVPIERELSPLVAVRAEAAQEVILPVVDTSVERELHGPSERETSFLVAVRLKEPSQDIQPVSDTPVEPESSISVEPESAISVQPEPSVPIERESTPLIAVKLEPDCQDSQPTVSAASNLVPSIQEPVVVRTSSTFVLTEKAKEAKKGGCCLMPLRARVVGFEPETLIDFSSPICRECEHKYRLRSKTRPSQRCPGCKLEDAVEFKYSFKLHLMDELDELYTVDVDDEHATTLIGVPAGDLVKDFEKLGMVTERLARIGVSEVRNQDEGAFFDLCVQERIKRLEGRKEIMGASLKRIGSPLPSRETKRHASDARELDGSEWCQTPPSSPPSVEKKNMTSTGNISSVEWSLVFTEIIKPECDRIDEVGCEDEYYDCQDYNDALNRTPEEQRLDTSVGASP</sequence>
<proteinExistence type="inferred from homology"/>
<dbReference type="GO" id="GO:0098505">
    <property type="term" value="F:G-rich strand telomeric DNA binding"/>
    <property type="evidence" value="ECO:0007669"/>
    <property type="project" value="TreeGrafter"/>
</dbReference>
<dbReference type="OrthoDB" id="2186770at2759"/>
<keyword evidence="6" id="KW-0238">DNA-binding</keyword>
<dbReference type="EMBL" id="KV442091">
    <property type="protein sequence ID" value="OAQ24601.1"/>
    <property type="molecule type" value="Genomic_DNA"/>
</dbReference>
<dbReference type="STRING" id="1314771.A0A197JJB6"/>
<dbReference type="GO" id="GO:0010521">
    <property type="term" value="F:telomerase inhibitor activity"/>
    <property type="evidence" value="ECO:0007669"/>
    <property type="project" value="TreeGrafter"/>
</dbReference>
<evidence type="ECO:0000256" key="5">
    <source>
        <dbReference type="ARBA" id="ARBA00022895"/>
    </source>
</evidence>
<dbReference type="Pfam" id="PF16686">
    <property type="entry name" value="POT1PC"/>
    <property type="match status" value="1"/>
</dbReference>
<feature type="region of interest" description="Disordered" evidence="8">
    <location>
        <begin position="781"/>
        <end position="801"/>
    </location>
</feature>
<feature type="region of interest" description="Disordered" evidence="8">
    <location>
        <begin position="698"/>
        <end position="741"/>
    </location>
</feature>
<comment type="similarity">
    <text evidence="3">Belongs to the telombin family.</text>
</comment>
<dbReference type="Gene3D" id="2.40.50.140">
    <property type="entry name" value="Nucleic acid-binding proteins"/>
    <property type="match status" value="1"/>
</dbReference>
<evidence type="ECO:0000259" key="9">
    <source>
        <dbReference type="Pfam" id="PF16686"/>
    </source>
</evidence>
<evidence type="ECO:0000313" key="10">
    <source>
        <dbReference type="EMBL" id="OAQ24601.1"/>
    </source>
</evidence>
<dbReference type="InterPro" id="IPR032042">
    <property type="entry name" value="POT1PC"/>
</dbReference>
<keyword evidence="11" id="KW-1185">Reference proteome</keyword>
<dbReference type="GO" id="GO:0016233">
    <property type="term" value="P:telomere capping"/>
    <property type="evidence" value="ECO:0007669"/>
    <property type="project" value="TreeGrafter"/>
</dbReference>
<dbReference type="GO" id="GO:0000783">
    <property type="term" value="C:nuclear telomere cap complex"/>
    <property type="evidence" value="ECO:0007669"/>
    <property type="project" value="TreeGrafter"/>
</dbReference>
<feature type="compositionally biased region" description="Basic and acidic residues" evidence="8">
    <location>
        <begin position="706"/>
        <end position="719"/>
    </location>
</feature>
<keyword evidence="4" id="KW-0158">Chromosome</keyword>
<feature type="domain" description="Protection of telomeres protein 1 ssDNA-binding" evidence="9">
    <location>
        <begin position="84"/>
        <end position="170"/>
    </location>
</feature>
<protein>
    <recommendedName>
        <fullName evidence="9">Protection of telomeres protein 1 ssDNA-binding domain-containing protein</fullName>
    </recommendedName>
</protein>
<dbReference type="PANTHER" id="PTHR14513">
    <property type="entry name" value="PROTECTION OF TELOMERES 1"/>
    <property type="match status" value="1"/>
</dbReference>
<dbReference type="GO" id="GO:0032210">
    <property type="term" value="P:regulation of telomere maintenance via telomerase"/>
    <property type="evidence" value="ECO:0007669"/>
    <property type="project" value="TreeGrafter"/>
</dbReference>
<dbReference type="PANTHER" id="PTHR14513:SF0">
    <property type="entry name" value="PROTECTION OF TELOMERES PROTEIN 1"/>
    <property type="match status" value="1"/>
</dbReference>
<organism evidence="10 11">
    <name type="scientific">Linnemannia elongata AG-77</name>
    <dbReference type="NCBI Taxonomy" id="1314771"/>
    <lineage>
        <taxon>Eukaryota</taxon>
        <taxon>Fungi</taxon>
        <taxon>Fungi incertae sedis</taxon>
        <taxon>Mucoromycota</taxon>
        <taxon>Mortierellomycotina</taxon>
        <taxon>Mortierellomycetes</taxon>
        <taxon>Mortierellales</taxon>
        <taxon>Mortierellaceae</taxon>
        <taxon>Linnemannia</taxon>
    </lineage>
</organism>
<evidence type="ECO:0000256" key="4">
    <source>
        <dbReference type="ARBA" id="ARBA00022454"/>
    </source>
</evidence>
<dbReference type="InterPro" id="IPR012340">
    <property type="entry name" value="NA-bd_OB-fold"/>
</dbReference>
<evidence type="ECO:0000256" key="7">
    <source>
        <dbReference type="ARBA" id="ARBA00023242"/>
    </source>
</evidence>
<evidence type="ECO:0000256" key="1">
    <source>
        <dbReference type="ARBA" id="ARBA00004123"/>
    </source>
</evidence>
<name>A0A197JJB6_9FUNG</name>
<accession>A0A197JJB6</accession>